<dbReference type="RefSeq" id="WP_099769326.1">
    <property type="nucleotide sequence ID" value="NZ_JAUJEX010000003.1"/>
</dbReference>
<keyword evidence="5 7" id="KW-1133">Transmembrane helix</keyword>
<dbReference type="PANTHER" id="PTHR47371:SF3">
    <property type="entry name" value="PHOSPHOGLYCEROL TRANSFERASE I"/>
    <property type="match status" value="1"/>
</dbReference>
<dbReference type="CDD" id="cd16015">
    <property type="entry name" value="LTA_synthase"/>
    <property type="match status" value="1"/>
</dbReference>
<dbReference type="Proteomes" id="UP000234349">
    <property type="component" value="Unassembled WGS sequence"/>
</dbReference>
<evidence type="ECO:0000256" key="4">
    <source>
        <dbReference type="ARBA" id="ARBA00022692"/>
    </source>
</evidence>
<evidence type="ECO:0000256" key="3">
    <source>
        <dbReference type="ARBA" id="ARBA00022475"/>
    </source>
</evidence>
<dbReference type="PANTHER" id="PTHR47371">
    <property type="entry name" value="LIPOTEICHOIC ACID SYNTHASE"/>
    <property type="match status" value="1"/>
</dbReference>
<evidence type="ECO:0000256" key="1">
    <source>
        <dbReference type="ARBA" id="ARBA00004651"/>
    </source>
</evidence>
<dbReference type="Gene3D" id="3.40.720.10">
    <property type="entry name" value="Alkaline Phosphatase, subunit A"/>
    <property type="match status" value="1"/>
</dbReference>
<feature type="transmembrane region" description="Helical" evidence="7">
    <location>
        <begin position="33"/>
        <end position="51"/>
    </location>
</feature>
<comment type="subcellular location">
    <subcellularLocation>
        <location evidence="1">Cell membrane</location>
        <topology evidence="1">Multi-pass membrane protein</topology>
    </subcellularLocation>
</comment>
<evidence type="ECO:0000313" key="9">
    <source>
        <dbReference type="EMBL" id="PKX79036.1"/>
    </source>
</evidence>
<dbReference type="GO" id="GO:0005886">
    <property type="term" value="C:plasma membrane"/>
    <property type="evidence" value="ECO:0007669"/>
    <property type="project" value="UniProtKB-SubCell"/>
</dbReference>
<organism evidence="9 10">
    <name type="scientific">Latilactobacillus sakei</name>
    <name type="common">Lactobacillus sakei</name>
    <dbReference type="NCBI Taxonomy" id="1599"/>
    <lineage>
        <taxon>Bacteria</taxon>
        <taxon>Bacillati</taxon>
        <taxon>Bacillota</taxon>
        <taxon>Bacilli</taxon>
        <taxon>Lactobacillales</taxon>
        <taxon>Lactobacillaceae</taxon>
        <taxon>Latilactobacillus</taxon>
    </lineage>
</organism>
<sequence length="772" mass="90202">MIDVLIFNWQDVFEKYSVQNKFRRFLVKKNIRIWYIMIYHWLLFLGKKLHLISEEKYYQKYWYFLKNISITEYQLEQFKKTLDLKNLQYLTDNRSQVIVTQIPNFIVELIVGSHVTILGLPVEIDGSWSHEYTSIDRRIDTVLQDEGNVDVYGDSRFIKYIKKQDTAQTVETHLMIKGHRFEQRWRFLIAEIMQTIITIVLGLGISACSVVIAGYAYSQPMALDILKSRELFGLNSLPIVCIGLILFFVFGRIWVSFGLNFLIFIGLAFGNHYKLMFRDDPVTFSDLKLISEATNMSKKYTITLNWKHVVLIIAFIVCLVILQRLFKAIPIDLYRLLGMLVTIGFLFTFGKQKMMDPALYGQVGHVKYGNVWKTTSQYMSKGFPYAFSHSISQDGVPKPKGYSESKAVELLGKYKEQNIPDSKKVNVIMIMMEAFNDFSKYPQLQIDPSVYAGLKTVQSQSISGHLVTNIFAGGTIDTERKTLTGYSKLQSFNHNTDSFAWYLKKQGYQTQALHPMYGWFYNRKNVDPVLGISDFKYMENYYNKYNQFIVPDSEFFDSIHSFSEKSKQPYFNLSVTYQNHGPYNTKYSGQPLLKWQEGYNQNDYAIVNNYLTGIKKTSDAILELTKEFKNDKPTVIMLYGDHNPWLGENNSAYKMMNIDLNLSTSKGYQNYYQTPYVMWANNQAKKVLKKQFVGKGPDISPMYLMPEYFKQAGLKGDSYMQYLQKLETQINVFGENSFYTDNKFVTKLDGKNEKIYNNYKMVEYYRMHRKVN</sequence>
<comment type="caution">
    <text evidence="9">The sequence shown here is derived from an EMBL/GenBank/DDBJ whole genome shotgun (WGS) entry which is preliminary data.</text>
</comment>
<dbReference type="SUPFAM" id="SSF53649">
    <property type="entry name" value="Alkaline phosphatase-like"/>
    <property type="match status" value="1"/>
</dbReference>
<keyword evidence="3" id="KW-1003">Cell membrane</keyword>
<evidence type="ECO:0000256" key="5">
    <source>
        <dbReference type="ARBA" id="ARBA00022989"/>
    </source>
</evidence>
<evidence type="ECO:0000256" key="7">
    <source>
        <dbReference type="SAM" id="Phobius"/>
    </source>
</evidence>
<dbReference type="InterPro" id="IPR000917">
    <property type="entry name" value="Sulfatase_N"/>
</dbReference>
<dbReference type="Pfam" id="PF00884">
    <property type="entry name" value="Sulfatase"/>
    <property type="match status" value="1"/>
</dbReference>
<keyword evidence="4 7" id="KW-0812">Transmembrane</keyword>
<evidence type="ECO:0000313" key="10">
    <source>
        <dbReference type="Proteomes" id="UP000234349"/>
    </source>
</evidence>
<proteinExistence type="predicted"/>
<comment type="pathway">
    <text evidence="2">Cell wall biogenesis; lipoteichoic acid biosynthesis.</text>
</comment>
<feature type="transmembrane region" description="Helical" evidence="7">
    <location>
        <begin position="187"/>
        <end position="217"/>
    </location>
</feature>
<dbReference type="InterPro" id="IPR017850">
    <property type="entry name" value="Alkaline_phosphatase_core_sf"/>
</dbReference>
<feature type="domain" description="Sulfatase N-terminal" evidence="8">
    <location>
        <begin position="426"/>
        <end position="713"/>
    </location>
</feature>
<feature type="transmembrane region" description="Helical" evidence="7">
    <location>
        <begin position="237"/>
        <end position="269"/>
    </location>
</feature>
<keyword evidence="6 7" id="KW-0472">Membrane</keyword>
<feature type="transmembrane region" description="Helical" evidence="7">
    <location>
        <begin position="306"/>
        <end position="326"/>
    </location>
</feature>
<evidence type="ECO:0000256" key="6">
    <source>
        <dbReference type="ARBA" id="ARBA00023136"/>
    </source>
</evidence>
<evidence type="ECO:0000259" key="8">
    <source>
        <dbReference type="Pfam" id="PF00884"/>
    </source>
</evidence>
<name>A0AAX0VCI2_LATSK</name>
<accession>A0AAX0VCI2</accession>
<protein>
    <recommendedName>
        <fullName evidence="8">Sulfatase N-terminal domain-containing protein</fullName>
    </recommendedName>
</protein>
<reference evidence="9 10" key="1">
    <citation type="submission" date="2016-09" db="EMBL/GenBank/DDBJ databases">
        <authorList>
            <person name="Inglin R.C."/>
        </authorList>
    </citation>
    <scope>NUCLEOTIDE SEQUENCE [LARGE SCALE GENOMIC DNA]</scope>
    <source>
        <strain evidence="9 10">RI-517</strain>
    </source>
</reference>
<dbReference type="EMBL" id="MKGH01000011">
    <property type="protein sequence ID" value="PKX79036.1"/>
    <property type="molecule type" value="Genomic_DNA"/>
</dbReference>
<feature type="transmembrane region" description="Helical" evidence="7">
    <location>
        <begin position="332"/>
        <end position="350"/>
    </location>
</feature>
<dbReference type="InterPro" id="IPR050448">
    <property type="entry name" value="OpgB/LTA_synthase_biosynth"/>
</dbReference>
<dbReference type="AlphaFoldDB" id="A0AAX0VCI2"/>
<evidence type="ECO:0000256" key="2">
    <source>
        <dbReference type="ARBA" id="ARBA00004936"/>
    </source>
</evidence>
<gene>
    <name evidence="9" type="ORF">CUR37_03055</name>
</gene>